<dbReference type="RefSeq" id="WP_166468589.1">
    <property type="nucleotide sequence ID" value="NZ_CP050066.2"/>
</dbReference>
<name>A0A6G9A862_9BRAD</name>
<gene>
    <name evidence="2" type="ORF">HAV00_20515</name>
</gene>
<keyword evidence="1" id="KW-1133">Transmembrane helix</keyword>
<protein>
    <submittedName>
        <fullName evidence="2">Uncharacterized protein</fullName>
    </submittedName>
</protein>
<keyword evidence="1" id="KW-0812">Transmembrane</keyword>
<dbReference type="Proteomes" id="UP000500895">
    <property type="component" value="Chromosome"/>
</dbReference>
<feature type="transmembrane region" description="Helical" evidence="1">
    <location>
        <begin position="26"/>
        <end position="46"/>
    </location>
</feature>
<proteinExistence type="predicted"/>
<evidence type="ECO:0000313" key="3">
    <source>
        <dbReference type="Proteomes" id="UP000500895"/>
    </source>
</evidence>
<evidence type="ECO:0000256" key="1">
    <source>
        <dbReference type="SAM" id="Phobius"/>
    </source>
</evidence>
<dbReference type="EMBL" id="CP050066">
    <property type="protein sequence ID" value="QIP08495.1"/>
    <property type="molecule type" value="Genomic_DNA"/>
</dbReference>
<accession>A0A6G9A862</accession>
<reference evidence="2 3" key="1">
    <citation type="journal article" date="2020" name="Int. J. Syst. Evol. Microbiol.">
        <title>Description and complete genome sequences of Bradyrhizobium symbiodeficiens sp. nov., a non-symbiotic bacterium associated with legumes native to Canada.</title>
        <authorList>
            <person name="Bromfield E.S.P."/>
            <person name="Cloutier S."/>
            <person name="Nguyen H.D.T."/>
        </authorList>
    </citation>
    <scope>NUCLEOTIDE SEQUENCE [LARGE SCALE GENOMIC DNA]</scope>
    <source>
        <strain evidence="2 3">101S1MB</strain>
    </source>
</reference>
<organism evidence="2 3">
    <name type="scientific">Bradyrhizobium symbiodeficiens</name>
    <dbReference type="NCBI Taxonomy" id="1404367"/>
    <lineage>
        <taxon>Bacteria</taxon>
        <taxon>Pseudomonadati</taxon>
        <taxon>Pseudomonadota</taxon>
        <taxon>Alphaproteobacteria</taxon>
        <taxon>Hyphomicrobiales</taxon>
        <taxon>Nitrobacteraceae</taxon>
        <taxon>Bradyrhizobium</taxon>
    </lineage>
</organism>
<dbReference type="AlphaFoldDB" id="A0A6G9A862"/>
<sequence>MIFPGIVAESRQVLTLLATIGFDLPVMKFLAMISILALLTISGAAVSDRILTADQHVAQGVE</sequence>
<evidence type="ECO:0000313" key="2">
    <source>
        <dbReference type="EMBL" id="QIP08495.1"/>
    </source>
</evidence>
<keyword evidence="1" id="KW-0472">Membrane</keyword>